<sequence>MIDVVIVGSGPNGLAAAVVLARAGLSVRVFEAEESIGGGARTLELTEPGFRHDWGSAVHAMAFASPFFQQFGIEKRVPFVVPDVSYGHALDGGQAGIAWRDLARTSDGLGVDGAAWLRLLKPLVDNGQRVAEFVTSPLLPLPTHPLTALSYGLRAIEQGSPLAGLRFRGDVAPAMLAGVYAHSIGRLATLGAGAAGMLLATLAHSVGWAIPVGGSQAITDAMAADFEAHGGVIETGHRIESLDELPAARAVLFDTSARQLAQIAGERLDPSYLRALLRFRMGNAASKVDFALTAPVPWANADLSRTGTVHIGGLRAEVAAAESAVARGQYARSPYVLVSQPSLFDCTRAPAGMHTVWAYTHVPAGSDRDMTEPITAQIERFAPGFRDVILASHATPATELERADANLIGGDIATGAASFAQLLARPVMSSQPWRAAPGLYLCSAATPPGPGVHGMGGFHAARLALRQTFGLPMPSLGS</sequence>
<dbReference type="PANTHER" id="PTHR10668">
    <property type="entry name" value="PHYTOENE DEHYDROGENASE"/>
    <property type="match status" value="1"/>
</dbReference>
<gene>
    <name evidence="1" type="ORF">HNR05_002286</name>
</gene>
<evidence type="ECO:0000313" key="2">
    <source>
        <dbReference type="Proteomes" id="UP000537260"/>
    </source>
</evidence>
<protein>
    <submittedName>
        <fullName evidence="1">Phytoene dehydrogenase-like protein</fullName>
    </submittedName>
</protein>
<dbReference type="Proteomes" id="UP000537260">
    <property type="component" value="Unassembled WGS sequence"/>
</dbReference>
<name>A0A7Z0J6K9_9MICO</name>
<dbReference type="EMBL" id="JACCFM010000001">
    <property type="protein sequence ID" value="NYJ20495.1"/>
    <property type="molecule type" value="Genomic_DNA"/>
</dbReference>
<dbReference type="PRINTS" id="PR00411">
    <property type="entry name" value="PNDRDTASEI"/>
</dbReference>
<proteinExistence type="predicted"/>
<keyword evidence="2" id="KW-1185">Reference proteome</keyword>
<dbReference type="Pfam" id="PF13450">
    <property type="entry name" value="NAD_binding_8"/>
    <property type="match status" value="1"/>
</dbReference>
<dbReference type="PRINTS" id="PR00368">
    <property type="entry name" value="FADPNR"/>
</dbReference>
<dbReference type="PANTHER" id="PTHR10668:SF105">
    <property type="entry name" value="DEHYDROGENASE-RELATED"/>
    <property type="match status" value="1"/>
</dbReference>
<dbReference type="InterPro" id="IPR036188">
    <property type="entry name" value="FAD/NAD-bd_sf"/>
</dbReference>
<evidence type="ECO:0000313" key="1">
    <source>
        <dbReference type="EMBL" id="NYJ20495.1"/>
    </source>
</evidence>
<dbReference type="SUPFAM" id="SSF51905">
    <property type="entry name" value="FAD/NAD(P)-binding domain"/>
    <property type="match status" value="1"/>
</dbReference>
<dbReference type="Gene3D" id="3.50.50.60">
    <property type="entry name" value="FAD/NAD(P)-binding domain"/>
    <property type="match status" value="2"/>
</dbReference>
<accession>A0A7Z0J6K9</accession>
<organism evidence="1 2">
    <name type="scientific">Glaciibacter psychrotolerans</name>
    <dbReference type="NCBI Taxonomy" id="670054"/>
    <lineage>
        <taxon>Bacteria</taxon>
        <taxon>Bacillati</taxon>
        <taxon>Actinomycetota</taxon>
        <taxon>Actinomycetes</taxon>
        <taxon>Micrococcales</taxon>
        <taxon>Microbacteriaceae</taxon>
        <taxon>Glaciibacter</taxon>
    </lineage>
</organism>
<reference evidence="1 2" key="1">
    <citation type="submission" date="2020-07" db="EMBL/GenBank/DDBJ databases">
        <title>Sequencing the genomes of 1000 actinobacteria strains.</title>
        <authorList>
            <person name="Klenk H.-P."/>
        </authorList>
    </citation>
    <scope>NUCLEOTIDE SEQUENCE [LARGE SCALE GENOMIC DNA]</scope>
    <source>
        <strain evidence="1 2">LI1</strain>
    </source>
</reference>
<dbReference type="AlphaFoldDB" id="A0A7Z0J6K9"/>
<comment type="caution">
    <text evidence="1">The sequence shown here is derived from an EMBL/GenBank/DDBJ whole genome shotgun (WGS) entry which is preliminary data.</text>
</comment>